<dbReference type="GO" id="GO:0043161">
    <property type="term" value="P:proteasome-mediated ubiquitin-dependent protein catabolic process"/>
    <property type="evidence" value="ECO:0007669"/>
    <property type="project" value="TreeGrafter"/>
</dbReference>
<dbReference type="GO" id="GO:0061630">
    <property type="term" value="F:ubiquitin protein ligase activity"/>
    <property type="evidence" value="ECO:0007669"/>
    <property type="project" value="TreeGrafter"/>
</dbReference>
<sequence length="445" mass="50865">MDPKYSAQDVAGVTFQILPTYEEIVIDLVNKISNLDGEYKKLTSEMSKQREEIHREVDNAFDQMELDIGEIKVKHHSIIQKYLNEIKQLQSLRQQTLIALNELEESNEVTSIIHYSSKNEQFSKLPPKVHVSMPKFISKQREKEQLYSLIGKLTPLSTTLEERVVTAMKPNTSVRELLDEPEILNTIKTGHERLGYVTCLNEEQIWTSGGTDDIKCFNIKGVLYKTIKPRSGKWSNDIAVYRDGALLYTDWKTRTVYRVKNDQTEEIIKLQGWVPVNLCVTSSGDLLVTMRSDDKTQSKVVRYSGSTVKKPIQFDEDGQPLYSGNDKIKYISENRNLDICVADFGARAVVVVNQARKFRFRYTGPPFSTKNKPFKPYGITTDSQSRILTSDGDNHCIHILDTDGQFLCYIDNCDLGGPFWLCVDGNDSLYVCGFYKGNVKKIRYS</sequence>
<evidence type="ECO:0000313" key="3">
    <source>
        <dbReference type="RefSeq" id="XP_022322627.1"/>
    </source>
</evidence>
<accession>A0A8B8D3B8</accession>
<reference evidence="3" key="1">
    <citation type="submission" date="2025-08" db="UniProtKB">
        <authorList>
            <consortium name="RefSeq"/>
        </authorList>
    </citation>
    <scope>IDENTIFICATION</scope>
    <source>
        <tissue evidence="3">Whole sample</tissue>
    </source>
</reference>
<proteinExistence type="predicted"/>
<dbReference type="InterPro" id="IPR011042">
    <property type="entry name" value="6-blade_b-propeller_TolB-like"/>
</dbReference>
<dbReference type="Gene3D" id="6.10.140.1110">
    <property type="match status" value="1"/>
</dbReference>
<feature type="coiled-coil region" evidence="1">
    <location>
        <begin position="25"/>
        <end position="106"/>
    </location>
</feature>
<dbReference type="GO" id="GO:0000209">
    <property type="term" value="P:protein polyubiquitination"/>
    <property type="evidence" value="ECO:0007669"/>
    <property type="project" value="TreeGrafter"/>
</dbReference>
<dbReference type="KEGG" id="cvn:111124058"/>
<dbReference type="OrthoDB" id="6108375at2759"/>
<dbReference type="InterPro" id="IPR050952">
    <property type="entry name" value="TRIM-NHL_E3_ligases"/>
</dbReference>
<gene>
    <name evidence="3" type="primary">LOC111124058</name>
</gene>
<evidence type="ECO:0000256" key="1">
    <source>
        <dbReference type="SAM" id="Coils"/>
    </source>
</evidence>
<protein>
    <submittedName>
        <fullName evidence="3">LOW QUALITY PROTEIN: uncharacterized protein LOC111124058</fullName>
    </submittedName>
</protein>
<dbReference type="SUPFAM" id="SSF101898">
    <property type="entry name" value="NHL repeat"/>
    <property type="match status" value="1"/>
</dbReference>
<dbReference type="PANTHER" id="PTHR24104:SF25">
    <property type="entry name" value="PROTEIN LIN-41"/>
    <property type="match status" value="1"/>
</dbReference>
<dbReference type="PANTHER" id="PTHR24104">
    <property type="entry name" value="E3 UBIQUITIN-PROTEIN LIGASE NHLRC1-RELATED"/>
    <property type="match status" value="1"/>
</dbReference>
<dbReference type="Gene3D" id="2.120.10.30">
    <property type="entry name" value="TolB, C-terminal domain"/>
    <property type="match status" value="2"/>
</dbReference>
<dbReference type="AlphaFoldDB" id="A0A8B8D3B8"/>
<evidence type="ECO:0000313" key="2">
    <source>
        <dbReference type="Proteomes" id="UP000694844"/>
    </source>
</evidence>
<dbReference type="GO" id="GO:0008270">
    <property type="term" value="F:zinc ion binding"/>
    <property type="evidence" value="ECO:0007669"/>
    <property type="project" value="UniProtKB-KW"/>
</dbReference>
<dbReference type="Proteomes" id="UP000694844">
    <property type="component" value="Chromosome 3"/>
</dbReference>
<name>A0A8B8D3B8_CRAVI</name>
<keyword evidence="2" id="KW-1185">Reference proteome</keyword>
<organism evidence="2 3">
    <name type="scientific">Crassostrea virginica</name>
    <name type="common">Eastern oyster</name>
    <dbReference type="NCBI Taxonomy" id="6565"/>
    <lineage>
        <taxon>Eukaryota</taxon>
        <taxon>Metazoa</taxon>
        <taxon>Spiralia</taxon>
        <taxon>Lophotrochozoa</taxon>
        <taxon>Mollusca</taxon>
        <taxon>Bivalvia</taxon>
        <taxon>Autobranchia</taxon>
        <taxon>Pteriomorphia</taxon>
        <taxon>Ostreida</taxon>
        <taxon>Ostreoidea</taxon>
        <taxon>Ostreidae</taxon>
        <taxon>Crassostrea</taxon>
    </lineage>
</organism>
<dbReference type="RefSeq" id="XP_022322627.1">
    <property type="nucleotide sequence ID" value="XM_022466919.1"/>
</dbReference>
<dbReference type="GeneID" id="111124058"/>
<keyword evidence="1" id="KW-0175">Coiled coil</keyword>